<keyword evidence="2" id="KW-1185">Reference proteome</keyword>
<proteinExistence type="predicted"/>
<sequence>MIWWAMLVPALTSPLPAGAPWYSWYPDNDEGGAFLDTTYKPYVSYNKEQDDNEQPQYYQPTDGQQVLKKVVAFNNKVLMPCFVAEPVKLLPNTKKPKYHILPNATCKTFIGLAKGMQYYKMSSALVSISAKSTYMLYSKYLKTGTFLLSENSQCKPILLIREHSWAIKQ</sequence>
<accession>A0ACC2UH86</accession>
<organism evidence="1 2">
    <name type="scientific">Entomophthora muscae</name>
    <dbReference type="NCBI Taxonomy" id="34485"/>
    <lineage>
        <taxon>Eukaryota</taxon>
        <taxon>Fungi</taxon>
        <taxon>Fungi incertae sedis</taxon>
        <taxon>Zoopagomycota</taxon>
        <taxon>Entomophthoromycotina</taxon>
        <taxon>Entomophthoromycetes</taxon>
        <taxon>Entomophthorales</taxon>
        <taxon>Entomophthoraceae</taxon>
        <taxon>Entomophthora</taxon>
    </lineage>
</organism>
<name>A0ACC2UH86_9FUNG</name>
<dbReference type="EMBL" id="QTSX02000731">
    <property type="protein sequence ID" value="KAJ9086127.1"/>
    <property type="molecule type" value="Genomic_DNA"/>
</dbReference>
<protein>
    <submittedName>
        <fullName evidence="1">Uncharacterized protein</fullName>
    </submittedName>
</protein>
<evidence type="ECO:0000313" key="2">
    <source>
        <dbReference type="Proteomes" id="UP001165960"/>
    </source>
</evidence>
<reference evidence="1" key="1">
    <citation type="submission" date="2022-04" db="EMBL/GenBank/DDBJ databases">
        <title>Genome of the entomopathogenic fungus Entomophthora muscae.</title>
        <authorList>
            <person name="Elya C."/>
            <person name="Lovett B.R."/>
            <person name="Lee E."/>
            <person name="Macias A.M."/>
            <person name="Hajek A.E."/>
            <person name="De Bivort B.L."/>
            <person name="Kasson M.T."/>
            <person name="De Fine Licht H.H."/>
            <person name="Stajich J.E."/>
        </authorList>
    </citation>
    <scope>NUCLEOTIDE SEQUENCE</scope>
    <source>
        <strain evidence="1">Berkeley</strain>
    </source>
</reference>
<dbReference type="Proteomes" id="UP001165960">
    <property type="component" value="Unassembled WGS sequence"/>
</dbReference>
<gene>
    <name evidence="1" type="ORF">DSO57_1007241</name>
</gene>
<evidence type="ECO:0000313" key="1">
    <source>
        <dbReference type="EMBL" id="KAJ9086127.1"/>
    </source>
</evidence>
<comment type="caution">
    <text evidence="1">The sequence shown here is derived from an EMBL/GenBank/DDBJ whole genome shotgun (WGS) entry which is preliminary data.</text>
</comment>